<dbReference type="GO" id="GO:0016787">
    <property type="term" value="F:hydrolase activity"/>
    <property type="evidence" value="ECO:0007669"/>
    <property type="project" value="InterPro"/>
</dbReference>
<keyword evidence="3 6" id="KW-1133">Transmembrane helix</keyword>
<feature type="transmembrane region" description="Helical" evidence="6">
    <location>
        <begin position="398"/>
        <end position="417"/>
    </location>
</feature>
<dbReference type="STRING" id="1789683.A0A1X7R2F1"/>
<evidence type="ECO:0000313" key="8">
    <source>
        <dbReference type="EMBL" id="SMN19852.1"/>
    </source>
</evidence>
<keyword evidence="4 6" id="KW-0472">Membrane</keyword>
<dbReference type="Pfam" id="PF00149">
    <property type="entry name" value="Metallophos"/>
    <property type="match status" value="1"/>
</dbReference>
<dbReference type="PANTHER" id="PTHR13315">
    <property type="entry name" value="METALLO PHOSPHOESTERASE RELATED"/>
    <property type="match status" value="1"/>
</dbReference>
<evidence type="ECO:0000256" key="1">
    <source>
        <dbReference type="ARBA" id="ARBA00004141"/>
    </source>
</evidence>
<dbReference type="GO" id="GO:0016020">
    <property type="term" value="C:membrane"/>
    <property type="evidence" value="ECO:0007669"/>
    <property type="project" value="UniProtKB-SubCell"/>
</dbReference>
<evidence type="ECO:0000313" key="9">
    <source>
        <dbReference type="Proteomes" id="UP000196158"/>
    </source>
</evidence>
<dbReference type="GO" id="GO:0006506">
    <property type="term" value="P:GPI anchor biosynthetic process"/>
    <property type="evidence" value="ECO:0007669"/>
    <property type="project" value="InterPro"/>
</dbReference>
<dbReference type="Proteomes" id="UP000196158">
    <property type="component" value="Unassembled WGS sequence"/>
</dbReference>
<gene>
    <name evidence="8" type="ORF">KASA_0O04510G</name>
</gene>
<dbReference type="OrthoDB" id="5977743at2759"/>
<proteinExistence type="predicted"/>
<evidence type="ECO:0000259" key="7">
    <source>
        <dbReference type="Pfam" id="PF00149"/>
    </source>
</evidence>
<dbReference type="GO" id="GO:0005783">
    <property type="term" value="C:endoplasmic reticulum"/>
    <property type="evidence" value="ECO:0007669"/>
    <property type="project" value="TreeGrafter"/>
</dbReference>
<dbReference type="Gene3D" id="3.60.21.10">
    <property type="match status" value="1"/>
</dbReference>
<feature type="region of interest" description="Disordered" evidence="5">
    <location>
        <begin position="1"/>
        <end position="26"/>
    </location>
</feature>
<dbReference type="InterPro" id="IPR029052">
    <property type="entry name" value="Metallo-depent_PP-like"/>
</dbReference>
<organism evidence="8 9">
    <name type="scientific">Maudiozyma saulgeensis</name>
    <dbReference type="NCBI Taxonomy" id="1789683"/>
    <lineage>
        <taxon>Eukaryota</taxon>
        <taxon>Fungi</taxon>
        <taxon>Dikarya</taxon>
        <taxon>Ascomycota</taxon>
        <taxon>Saccharomycotina</taxon>
        <taxon>Saccharomycetes</taxon>
        <taxon>Saccharomycetales</taxon>
        <taxon>Saccharomycetaceae</taxon>
        <taxon>Maudiozyma</taxon>
    </lineage>
</organism>
<evidence type="ECO:0000256" key="2">
    <source>
        <dbReference type="ARBA" id="ARBA00022692"/>
    </source>
</evidence>
<dbReference type="FunFam" id="3.60.21.10:FF:000093">
    <property type="entry name" value="Cell division cycle-related protein"/>
    <property type="match status" value="1"/>
</dbReference>
<accession>A0A1X7R2F1</accession>
<protein>
    <submittedName>
        <fullName evidence="8">Similar to Saccharomyces cerevisiae YDR182W CDC1 Putative lipid phosphatase of the endoplasmic reticulum</fullName>
    </submittedName>
</protein>
<feature type="domain" description="Calcineurin-like phosphoesterase" evidence="7">
    <location>
        <begin position="104"/>
        <end position="331"/>
    </location>
</feature>
<reference evidence="8 9" key="1">
    <citation type="submission" date="2017-04" db="EMBL/GenBank/DDBJ databases">
        <authorList>
            <person name="Afonso C.L."/>
            <person name="Miller P.J."/>
            <person name="Scott M.A."/>
            <person name="Spackman E."/>
            <person name="Goraichik I."/>
            <person name="Dimitrov K.M."/>
            <person name="Suarez D.L."/>
            <person name="Swayne D.E."/>
        </authorList>
    </citation>
    <scope>NUCLEOTIDE SEQUENCE [LARGE SCALE GENOMIC DNA]</scope>
</reference>
<dbReference type="PANTHER" id="PTHR13315:SF4">
    <property type="entry name" value="METALLOPHOSPHOESTERASE, ISOFORM E"/>
    <property type="match status" value="1"/>
</dbReference>
<keyword evidence="9" id="KW-1185">Reference proteome</keyword>
<dbReference type="InterPro" id="IPR033308">
    <property type="entry name" value="PGAP5/Cdc1/Ted1"/>
</dbReference>
<evidence type="ECO:0000256" key="6">
    <source>
        <dbReference type="SAM" id="Phobius"/>
    </source>
</evidence>
<comment type="subcellular location">
    <subcellularLocation>
        <location evidence="1">Membrane</location>
        <topology evidence="1">Multi-pass membrane protein</topology>
    </subcellularLocation>
</comment>
<evidence type="ECO:0000256" key="5">
    <source>
        <dbReference type="SAM" id="MobiDB-lite"/>
    </source>
</evidence>
<sequence>MMKRTVKGRLSAKGKGKDKKKKKTHKPLINRRHKGIIQINVPYFKWKLRIFWKFVLLSLFGWFIVINHFEHYSVKNTLQKCDWQRWETWSNDNNGNPVDSHKVALFADPQILDNYSYPNRPWIVNYITKVLVDHYHIRNWKYVQYHLNPQTNFFLGDLFDGGRNWDDEYWLQEYKRFNQIFPKKPNTKTVMSLPGNHDIGFGDTVVESSLKRFATYFGPTSSSIDVGNHTFVLVDTISLSDRTNPNVSSVPQEFLDNWVKEPHPYPRIMLTHVPLHRDPAVQTCGPERESNKLFPMQKGLQYQTVIDSDISQMVLSKVQPDFVFSGDDHDYCHVKHSYNTPINTIGQSEEITVKSCAMNMGISKPAIQLVSLYNDGRNTGKPTIQTQICYLPDPFQPIWAYIITAIINFVALIWYLIKFDKVKGSRLHGSYNDKDELPLPVSADDKSEKSKNRKKQLKLLMNDVNVNLNVIVNLLGFIFMYYYKYI</sequence>
<dbReference type="InterPro" id="IPR004843">
    <property type="entry name" value="Calcineurin-like_PHP"/>
</dbReference>
<name>A0A1X7R2F1_9SACH</name>
<dbReference type="SUPFAM" id="SSF56300">
    <property type="entry name" value="Metallo-dependent phosphatases"/>
    <property type="match status" value="1"/>
</dbReference>
<evidence type="ECO:0000256" key="3">
    <source>
        <dbReference type="ARBA" id="ARBA00022989"/>
    </source>
</evidence>
<dbReference type="AlphaFoldDB" id="A0A1X7R2F1"/>
<feature type="transmembrane region" description="Helical" evidence="6">
    <location>
        <begin position="459"/>
        <end position="483"/>
    </location>
</feature>
<keyword evidence="2 6" id="KW-0812">Transmembrane</keyword>
<dbReference type="EMBL" id="FXLY01000004">
    <property type="protein sequence ID" value="SMN19852.1"/>
    <property type="molecule type" value="Genomic_DNA"/>
</dbReference>
<evidence type="ECO:0000256" key="4">
    <source>
        <dbReference type="ARBA" id="ARBA00023136"/>
    </source>
</evidence>
<feature type="transmembrane region" description="Helical" evidence="6">
    <location>
        <begin position="50"/>
        <end position="69"/>
    </location>
</feature>